<dbReference type="EMBL" id="MZXV01000013">
    <property type="protein sequence ID" value="PZV39179.1"/>
    <property type="molecule type" value="Genomic_DNA"/>
</dbReference>
<keyword evidence="2" id="KW-0238">DNA-binding</keyword>
<keyword evidence="1" id="KW-0805">Transcription regulation</keyword>
<dbReference type="InterPro" id="IPR032783">
    <property type="entry name" value="AraC_lig"/>
</dbReference>
<proteinExistence type="predicted"/>
<evidence type="ECO:0000259" key="4">
    <source>
        <dbReference type="PROSITE" id="PS01124"/>
    </source>
</evidence>
<dbReference type="Pfam" id="PF12833">
    <property type="entry name" value="HTH_18"/>
    <property type="match status" value="1"/>
</dbReference>
<keyword evidence="3" id="KW-0804">Transcription</keyword>
<dbReference type="SUPFAM" id="SSF46689">
    <property type="entry name" value="Homeodomain-like"/>
    <property type="match status" value="2"/>
</dbReference>
<keyword evidence="6" id="KW-1185">Reference proteome</keyword>
<protein>
    <submittedName>
        <fullName evidence="5">AraC family transcriptional regulator</fullName>
    </submittedName>
</protein>
<comment type="caution">
    <text evidence="5">The sequence shown here is derived from an EMBL/GenBank/DDBJ whole genome shotgun (WGS) entry which is preliminary data.</text>
</comment>
<dbReference type="OrthoDB" id="9802263at2"/>
<dbReference type="PANTHER" id="PTHR46796:SF7">
    <property type="entry name" value="ARAC FAMILY TRANSCRIPTIONAL REGULATOR"/>
    <property type="match status" value="1"/>
</dbReference>
<dbReference type="PROSITE" id="PS01124">
    <property type="entry name" value="HTH_ARAC_FAMILY_2"/>
    <property type="match status" value="1"/>
</dbReference>
<dbReference type="AlphaFoldDB" id="A0A2W7CZF1"/>
<dbReference type="GO" id="GO:0003700">
    <property type="term" value="F:DNA-binding transcription factor activity"/>
    <property type="evidence" value="ECO:0007669"/>
    <property type="project" value="InterPro"/>
</dbReference>
<dbReference type="SMART" id="SM00342">
    <property type="entry name" value="HTH_ARAC"/>
    <property type="match status" value="1"/>
</dbReference>
<organism evidence="5 6">
    <name type="scientific">Mesorhizobium kowhaii</name>
    <dbReference type="NCBI Taxonomy" id="1300272"/>
    <lineage>
        <taxon>Bacteria</taxon>
        <taxon>Pseudomonadati</taxon>
        <taxon>Pseudomonadota</taxon>
        <taxon>Alphaproteobacteria</taxon>
        <taxon>Hyphomicrobiales</taxon>
        <taxon>Phyllobacteriaceae</taxon>
        <taxon>Mesorhizobium</taxon>
    </lineage>
</organism>
<gene>
    <name evidence="5" type="ORF">B5V02_04010</name>
</gene>
<feature type="domain" description="HTH araC/xylS-type" evidence="4">
    <location>
        <begin position="221"/>
        <end position="319"/>
    </location>
</feature>
<dbReference type="Pfam" id="PF12852">
    <property type="entry name" value="Cupin_6"/>
    <property type="match status" value="1"/>
</dbReference>
<dbReference type="InterPro" id="IPR009057">
    <property type="entry name" value="Homeodomain-like_sf"/>
</dbReference>
<dbReference type="Gene3D" id="1.10.10.60">
    <property type="entry name" value="Homeodomain-like"/>
    <property type="match status" value="2"/>
</dbReference>
<evidence type="ECO:0000313" key="5">
    <source>
        <dbReference type="EMBL" id="PZV39179.1"/>
    </source>
</evidence>
<dbReference type="Proteomes" id="UP000248616">
    <property type="component" value="Unassembled WGS sequence"/>
</dbReference>
<dbReference type="InterPro" id="IPR018060">
    <property type="entry name" value="HTH_AraC"/>
</dbReference>
<evidence type="ECO:0000256" key="3">
    <source>
        <dbReference type="ARBA" id="ARBA00023163"/>
    </source>
</evidence>
<accession>A0A2W7CZF1</accession>
<evidence type="ECO:0000256" key="1">
    <source>
        <dbReference type="ARBA" id="ARBA00023015"/>
    </source>
</evidence>
<dbReference type="PANTHER" id="PTHR46796">
    <property type="entry name" value="HTH-TYPE TRANSCRIPTIONAL ACTIVATOR RHAS-RELATED"/>
    <property type="match status" value="1"/>
</dbReference>
<dbReference type="RefSeq" id="WP_111542932.1">
    <property type="nucleotide sequence ID" value="NZ_MZXV01000013.1"/>
</dbReference>
<reference evidence="6" key="1">
    <citation type="submission" date="2017-03" db="EMBL/GenBank/DDBJ databases">
        <authorList>
            <person name="Safronova V.I."/>
            <person name="Sazanova A.L."/>
            <person name="Chirak E.R."/>
        </authorList>
    </citation>
    <scope>NUCLEOTIDE SEQUENCE [LARGE SCALE GENOMIC DNA]</scope>
    <source>
        <strain evidence="6">Ach-343</strain>
    </source>
</reference>
<name>A0A2W7CZF1_9HYPH</name>
<sequence length="335" mass="36344">MDVLSDVLRAVRLTGAIYFDVDASSPWVGESPGTAEIAAAIMPEAEHIISFHAVMSGSCWAALGDGSVPPVRVNAGDVVVFPGGVPNVLSSSPGARGEPNMAMYYRPIDEHLPFAVIHGGGGDERTRFICGYLGCDARPFNPLLAALPAILCARKPVDGSSWVIDLFRLALAEGGSGRAGGETILAKLSELMFVEIIRRHLETLPDNSRGWLSGLRDPHVGEALRLIHARPREEWTLDRLAREVGLSRTAFAGRFTHYVEVSPMHYLARWRLQLAGRLLERPDVSIAQAGAEVGYESEAAFNRAFKKFVGVPPGTWRKGRSALLEAQRLPPIVVH</sequence>
<evidence type="ECO:0000256" key="2">
    <source>
        <dbReference type="ARBA" id="ARBA00023125"/>
    </source>
</evidence>
<evidence type="ECO:0000313" key="6">
    <source>
        <dbReference type="Proteomes" id="UP000248616"/>
    </source>
</evidence>
<dbReference type="GO" id="GO:0043565">
    <property type="term" value="F:sequence-specific DNA binding"/>
    <property type="evidence" value="ECO:0007669"/>
    <property type="project" value="InterPro"/>
</dbReference>
<dbReference type="InterPro" id="IPR050204">
    <property type="entry name" value="AraC_XylS_family_regulators"/>
</dbReference>